<dbReference type="AlphaFoldDB" id="A0A139A261"/>
<dbReference type="Proteomes" id="UP000070544">
    <property type="component" value="Unassembled WGS sequence"/>
</dbReference>
<feature type="region of interest" description="Disordered" evidence="1">
    <location>
        <begin position="1"/>
        <end position="23"/>
    </location>
</feature>
<reference evidence="2 3" key="1">
    <citation type="journal article" date="2015" name="Genome Biol. Evol.">
        <title>Phylogenomic analyses indicate that early fungi evolved digesting cell walls of algal ancestors of land plants.</title>
        <authorList>
            <person name="Chang Y."/>
            <person name="Wang S."/>
            <person name="Sekimoto S."/>
            <person name="Aerts A.L."/>
            <person name="Choi C."/>
            <person name="Clum A."/>
            <person name="LaButti K.M."/>
            <person name="Lindquist E.A."/>
            <person name="Yee Ngan C."/>
            <person name="Ohm R.A."/>
            <person name="Salamov A.A."/>
            <person name="Grigoriev I.V."/>
            <person name="Spatafora J.W."/>
            <person name="Berbee M.L."/>
        </authorList>
    </citation>
    <scope>NUCLEOTIDE SEQUENCE [LARGE SCALE GENOMIC DNA]</scope>
    <source>
        <strain evidence="2 3">JEL478</strain>
    </source>
</reference>
<feature type="compositionally biased region" description="Basic residues" evidence="1">
    <location>
        <begin position="88"/>
        <end position="111"/>
    </location>
</feature>
<keyword evidence="3" id="KW-1185">Reference proteome</keyword>
<dbReference type="EMBL" id="KQ965812">
    <property type="protein sequence ID" value="KXS10876.1"/>
    <property type="molecule type" value="Genomic_DNA"/>
</dbReference>
<sequence>MLHVDSVGPECIKTGKPIHEKSDALPLPAFVSVARELHASSGPSPNVEGKQPHKNARVRSPSPTSHTPSVQQHSPCVTGRLSEDRRPARPTRQHVSAHAKPHLHGLSRRRV</sequence>
<evidence type="ECO:0000313" key="2">
    <source>
        <dbReference type="EMBL" id="KXS10876.1"/>
    </source>
</evidence>
<evidence type="ECO:0000313" key="3">
    <source>
        <dbReference type="Proteomes" id="UP000070544"/>
    </source>
</evidence>
<feature type="region of interest" description="Disordered" evidence="1">
    <location>
        <begin position="36"/>
        <end position="111"/>
    </location>
</feature>
<proteinExistence type="predicted"/>
<accession>A0A139A261</accession>
<gene>
    <name evidence="2" type="ORF">M427DRAFT_459260</name>
</gene>
<evidence type="ECO:0000256" key="1">
    <source>
        <dbReference type="SAM" id="MobiDB-lite"/>
    </source>
</evidence>
<organism evidence="2 3">
    <name type="scientific">Gonapodya prolifera (strain JEL478)</name>
    <name type="common">Monoblepharis prolifera</name>
    <dbReference type="NCBI Taxonomy" id="1344416"/>
    <lineage>
        <taxon>Eukaryota</taxon>
        <taxon>Fungi</taxon>
        <taxon>Fungi incertae sedis</taxon>
        <taxon>Chytridiomycota</taxon>
        <taxon>Chytridiomycota incertae sedis</taxon>
        <taxon>Monoblepharidomycetes</taxon>
        <taxon>Monoblepharidales</taxon>
        <taxon>Gonapodyaceae</taxon>
        <taxon>Gonapodya</taxon>
    </lineage>
</organism>
<feature type="compositionally biased region" description="Polar residues" evidence="1">
    <location>
        <begin position="61"/>
        <end position="75"/>
    </location>
</feature>
<protein>
    <submittedName>
        <fullName evidence="2">Uncharacterized protein</fullName>
    </submittedName>
</protein>
<name>A0A139A261_GONPJ</name>